<organism evidence="1 2">
    <name type="scientific">Chelatococcus caeni</name>
    <dbReference type="NCBI Taxonomy" id="1348468"/>
    <lineage>
        <taxon>Bacteria</taxon>
        <taxon>Pseudomonadati</taxon>
        <taxon>Pseudomonadota</taxon>
        <taxon>Alphaproteobacteria</taxon>
        <taxon>Hyphomicrobiales</taxon>
        <taxon>Chelatococcaceae</taxon>
        <taxon>Chelatococcus</taxon>
    </lineage>
</organism>
<comment type="caution">
    <text evidence="1">The sequence shown here is derived from an EMBL/GenBank/DDBJ whole genome shotgun (WGS) entry which is preliminary data.</text>
</comment>
<keyword evidence="2" id="KW-1185">Reference proteome</keyword>
<name>A0A840C425_9HYPH</name>
<dbReference type="InterPro" id="IPR009752">
    <property type="entry name" value="Phage_Mu_GpJ"/>
</dbReference>
<accession>A0A840C425</accession>
<sequence length="137" mass="14562">MTYATAADIDETYGSSLLDLVADPDNTGERDEAAIARAIEDATAIVNGYVSARHQLPLSSVPAVLRTLTMDLAVHRLASRPGQMTEEIENRAERAHKMLEAIGAGRAGLGLPTPAPEAQSSDAPVLIAPPRRFTRGM</sequence>
<reference evidence="1 2" key="1">
    <citation type="submission" date="2020-08" db="EMBL/GenBank/DDBJ databases">
        <title>Genomic Encyclopedia of Type Strains, Phase IV (KMG-IV): sequencing the most valuable type-strain genomes for metagenomic binning, comparative biology and taxonomic classification.</title>
        <authorList>
            <person name="Goeker M."/>
        </authorList>
    </citation>
    <scope>NUCLEOTIDE SEQUENCE [LARGE SCALE GENOMIC DNA]</scope>
    <source>
        <strain evidence="1 2">DSM 103737</strain>
    </source>
</reference>
<dbReference type="Proteomes" id="UP000577362">
    <property type="component" value="Unassembled WGS sequence"/>
</dbReference>
<dbReference type="AlphaFoldDB" id="A0A840C425"/>
<proteinExistence type="predicted"/>
<gene>
    <name evidence="1" type="ORF">GGR16_003263</name>
</gene>
<dbReference type="EMBL" id="JACIEN010000003">
    <property type="protein sequence ID" value="MBB4018229.1"/>
    <property type="molecule type" value="Genomic_DNA"/>
</dbReference>
<dbReference type="RefSeq" id="WP_183317223.1">
    <property type="nucleotide sequence ID" value="NZ_JACIEN010000003.1"/>
</dbReference>
<evidence type="ECO:0000313" key="1">
    <source>
        <dbReference type="EMBL" id="MBB4018229.1"/>
    </source>
</evidence>
<dbReference type="Pfam" id="PF07030">
    <property type="entry name" value="Phage_Mu_Gp36"/>
    <property type="match status" value="1"/>
</dbReference>
<protein>
    <submittedName>
        <fullName evidence="1">Phage gp36-like protein</fullName>
    </submittedName>
</protein>
<evidence type="ECO:0000313" key="2">
    <source>
        <dbReference type="Proteomes" id="UP000577362"/>
    </source>
</evidence>